<organism evidence="3 4">
    <name type="scientific">Phakopsora pachyrhizi</name>
    <name type="common">Asian soybean rust disease fungus</name>
    <dbReference type="NCBI Taxonomy" id="170000"/>
    <lineage>
        <taxon>Eukaryota</taxon>
        <taxon>Fungi</taxon>
        <taxon>Dikarya</taxon>
        <taxon>Basidiomycota</taxon>
        <taxon>Pucciniomycotina</taxon>
        <taxon>Pucciniomycetes</taxon>
        <taxon>Pucciniales</taxon>
        <taxon>Phakopsoraceae</taxon>
        <taxon>Phakopsora</taxon>
    </lineage>
</organism>
<feature type="active site" description="Nucleophile" evidence="1">
    <location>
        <position position="164"/>
    </location>
</feature>
<protein>
    <submittedName>
        <fullName evidence="3">Gamma-glutamyltranspeptidase-domain-containing protein</fullName>
    </submittedName>
</protein>
<dbReference type="Pfam" id="PF01019">
    <property type="entry name" value="G_glu_transpept"/>
    <property type="match status" value="1"/>
</dbReference>
<feature type="binding site" evidence="2">
    <location>
        <begin position="234"/>
        <end position="235"/>
    </location>
    <ligand>
        <name>L-glutamate</name>
        <dbReference type="ChEBI" id="CHEBI:29985"/>
    </ligand>
</feature>
<dbReference type="InterPro" id="IPR043137">
    <property type="entry name" value="GGT_ssub_C"/>
</dbReference>
<feature type="binding site" evidence="2">
    <location>
        <begin position="182"/>
        <end position="184"/>
    </location>
    <ligand>
        <name>L-glutamate</name>
        <dbReference type="ChEBI" id="CHEBI:29985"/>
    </ligand>
</feature>
<dbReference type="InterPro" id="IPR043138">
    <property type="entry name" value="GGT_lsub"/>
</dbReference>
<evidence type="ECO:0000256" key="2">
    <source>
        <dbReference type="PIRSR" id="PIRSR600101-2"/>
    </source>
</evidence>
<evidence type="ECO:0000256" key="1">
    <source>
        <dbReference type="PIRSR" id="PIRSR600101-1"/>
    </source>
</evidence>
<dbReference type="InterPro" id="IPR000101">
    <property type="entry name" value="GGT_peptidase"/>
</dbReference>
<comment type="caution">
    <text evidence="3">The sequence shown here is derived from an EMBL/GenBank/DDBJ whole genome shotgun (WGS) entry which is preliminary data.</text>
</comment>
<evidence type="ECO:0000313" key="4">
    <source>
        <dbReference type="Proteomes" id="UP001153365"/>
    </source>
</evidence>
<dbReference type="Gene3D" id="3.60.20.40">
    <property type="match status" value="1"/>
</dbReference>
<feature type="binding site" evidence="2">
    <location>
        <position position="206"/>
    </location>
    <ligand>
        <name>L-glutamate</name>
        <dbReference type="ChEBI" id="CHEBI:29985"/>
    </ligand>
</feature>
<dbReference type="EMBL" id="CALTRL010006158">
    <property type="protein sequence ID" value="CAH7689916.1"/>
    <property type="molecule type" value="Genomic_DNA"/>
</dbReference>
<sequence length="300" mass="33932">MDLTQLLTPIKLTSSFLMQLLTWHPDWTRAIVSAVGGARAIHLSSAASPPTELDSLNSSNLDLLDFYTNIGICIFLHSGGVIWKRLFETLIELAKNFLVGERLSRMIYDNYGDPNFLNGTEILQFKKFTAKSFANQIFKKIDDKQTYGFLHYNPHYDLQEDHGTTHLTVIDWMGSTISLTSTINLIFGSELMDQRTGIILNNELDDFSIPGRWNDFNLSPSPLSYPDKGKRPISSICPVIFDRPDGETWCSLVGSGGSRILSFIISTILKLDWWINLLDSIDDFDCTINCCPMRLSLLYN</sequence>
<accession>A0AAV0BUH3</accession>
<reference evidence="3" key="1">
    <citation type="submission" date="2022-06" db="EMBL/GenBank/DDBJ databases">
        <authorList>
            <consortium name="SYNGENTA / RWTH Aachen University"/>
        </authorList>
    </citation>
    <scope>NUCLEOTIDE SEQUENCE</scope>
</reference>
<dbReference type="GO" id="GO:0000324">
    <property type="term" value="C:fungal-type vacuole"/>
    <property type="evidence" value="ECO:0007669"/>
    <property type="project" value="TreeGrafter"/>
</dbReference>
<dbReference type="PANTHER" id="PTHR11686:SF9">
    <property type="entry name" value="RE13973P"/>
    <property type="match status" value="1"/>
</dbReference>
<dbReference type="AlphaFoldDB" id="A0AAV0BUH3"/>
<feature type="binding site" evidence="2">
    <location>
        <position position="257"/>
    </location>
    <ligand>
        <name>L-glutamate</name>
        <dbReference type="ChEBI" id="CHEBI:29985"/>
    </ligand>
</feature>
<dbReference type="GO" id="GO:0036374">
    <property type="term" value="F:glutathione hydrolase activity"/>
    <property type="evidence" value="ECO:0007669"/>
    <property type="project" value="InterPro"/>
</dbReference>
<name>A0AAV0BUH3_PHAPC</name>
<keyword evidence="4" id="KW-1185">Reference proteome</keyword>
<dbReference type="SUPFAM" id="SSF56235">
    <property type="entry name" value="N-terminal nucleophile aminohydrolases (Ntn hydrolases)"/>
    <property type="match status" value="1"/>
</dbReference>
<dbReference type="Proteomes" id="UP001153365">
    <property type="component" value="Unassembled WGS sequence"/>
</dbReference>
<dbReference type="GO" id="GO:0006751">
    <property type="term" value="P:glutathione catabolic process"/>
    <property type="evidence" value="ECO:0007669"/>
    <property type="project" value="InterPro"/>
</dbReference>
<proteinExistence type="predicted"/>
<dbReference type="PANTHER" id="PTHR11686">
    <property type="entry name" value="GAMMA GLUTAMYL TRANSPEPTIDASE"/>
    <property type="match status" value="1"/>
</dbReference>
<dbReference type="InterPro" id="IPR029055">
    <property type="entry name" value="Ntn_hydrolases_N"/>
</dbReference>
<dbReference type="GO" id="GO:0005886">
    <property type="term" value="C:plasma membrane"/>
    <property type="evidence" value="ECO:0007669"/>
    <property type="project" value="TreeGrafter"/>
</dbReference>
<evidence type="ECO:0000313" key="3">
    <source>
        <dbReference type="EMBL" id="CAH7689916.1"/>
    </source>
</evidence>
<dbReference type="Gene3D" id="1.10.246.130">
    <property type="match status" value="1"/>
</dbReference>
<gene>
    <name evidence="3" type="ORF">PPACK8108_LOCUS25100</name>
</gene>